<feature type="repeat" description="Solcar" evidence="10">
    <location>
        <begin position="955"/>
        <end position="1048"/>
    </location>
</feature>
<dbReference type="SUPFAM" id="SSF103506">
    <property type="entry name" value="Mitochondrial carrier"/>
    <property type="match status" value="4"/>
</dbReference>
<evidence type="ECO:0000256" key="4">
    <source>
        <dbReference type="ARBA" id="ARBA00022692"/>
    </source>
</evidence>
<keyword evidence="8" id="KW-0496">Mitochondrion</keyword>
<evidence type="ECO:0000256" key="6">
    <source>
        <dbReference type="ARBA" id="ARBA00022792"/>
    </source>
</evidence>
<feature type="repeat" description="Solcar" evidence="10">
    <location>
        <begin position="563"/>
        <end position="652"/>
    </location>
</feature>
<protein>
    <submittedName>
        <fullName evidence="11">Uncharacterized protein</fullName>
    </submittedName>
</protein>
<evidence type="ECO:0000256" key="3">
    <source>
        <dbReference type="ARBA" id="ARBA00022448"/>
    </source>
</evidence>
<evidence type="ECO:0000313" key="11">
    <source>
        <dbReference type="EMBL" id="OXU32132.1"/>
    </source>
</evidence>
<comment type="similarity">
    <text evidence="2">Belongs to the mitochondrial carrier (TC 2.A.29) family.</text>
</comment>
<dbReference type="GO" id="GO:0005743">
    <property type="term" value="C:mitochondrial inner membrane"/>
    <property type="evidence" value="ECO:0007669"/>
    <property type="project" value="UniProtKB-SubCell"/>
</dbReference>
<feature type="repeat" description="Solcar" evidence="10">
    <location>
        <begin position="177"/>
        <end position="268"/>
    </location>
</feature>
<sequence>MQLQGELLTRGSYKRIYRNTFHAAYIIARHEGILALQSGLAPALGYQLCLNGLRLGSYHFAKRFHITLNEKGETSIVKTALASGIAGTMGAIIGSPFYMVKTQLQSQAAKSIAVGYQHHYHSAFDAFRHLWREAGFFGLYRGWYANTPKVFIGSATQLTIFGLVTDFLKPFETFKDKPLLMTFVAALISGCCLSVVMQPFDVLAVRLYNQGTDRTGKGIYYNGLFDGLYKIFRVEGVLGLYKGIFPTLMRSTPHVILCQVFYEKLSQTLGVEFIIAGLAGIGTGLLTNPADVLKTRLQLQGELEASGNYRKTYNGTLHAVRTIVRNEGLMALQAGLAPVLGLQIIINGVRLGSYHFAKRCGLTVNEAGDTNVLRTAVLSGVAGSTAVIIGSPLYLAKVRLQAHVHEKSLQALNARTIIKSLWQEGGFRSLYTGWNANVPRLFVGSADFSRRRILATFVASVISGIFLVASIHPFDVMATRIYNQKTNSRGQGALYNGMLDALSKIFRTEGFSGLYKGVIPNYLRLAPYVVITQVIYEKIALVYTKMANSKPNAVPTSEKPPGVEFAIGALAAVGAGFFTNPIDVVKIRLQLQGELEARGSYQKIYRNTFHAAYQIARHEGILALQSGIVTALGFQVVLNGTRLGSYNLAKRYGLTLNANGETNVVKTVLVSGMAGSVGAIIGSPLYLVKTQMQSQSARSIAVGHQHNHTGTWSAFKSLWNEDGVRGLYRGWYANIPRVFVGSATQLTAFGLFADWLRPMEVFKDKPIFMTFVASLLGGSCVAFTMQPFDVVATRLYNQGTDAKGKGVLYNGLFDALYKIFRTEGVFGLYKGVFPTWLRIAPHTVLCLVFYEKIARMEFAIGAGAAVCAGFFTNPIDVIKIRLQLQGELEARGSYKRIYRNTFHAAYIIARHEGIFALQSGLVPALGFQMVLNGIRLGCYNLAKRYEFTVNDAGQVDILRSLLVSGGAGCVGSALASPLYLVKTQLQSQASGSIAVGTQHHHSGTWSALRSLWREGRFRGLYRGWHVGVPRISIGSSTQLTTYSVVADWLKPIQIFDNRPLWLTFVASLAGGTCVAVTMQPFDVVATRVYNQKTDASGRGVLYGGLFDAFFKILKTEGITGLYKGVFPTWLRIAPHTVLCLVFYEKFDQYYGENFR</sequence>
<evidence type="ECO:0000256" key="2">
    <source>
        <dbReference type="ARBA" id="ARBA00006375"/>
    </source>
</evidence>
<dbReference type="OrthoDB" id="6703404at2759"/>
<evidence type="ECO:0000256" key="10">
    <source>
        <dbReference type="PROSITE-ProRule" id="PRU00282"/>
    </source>
</evidence>
<organism evidence="11 12">
    <name type="scientific">Trichomalopsis sarcophagae</name>
    <dbReference type="NCBI Taxonomy" id="543379"/>
    <lineage>
        <taxon>Eukaryota</taxon>
        <taxon>Metazoa</taxon>
        <taxon>Ecdysozoa</taxon>
        <taxon>Arthropoda</taxon>
        <taxon>Hexapoda</taxon>
        <taxon>Insecta</taxon>
        <taxon>Pterygota</taxon>
        <taxon>Neoptera</taxon>
        <taxon>Endopterygota</taxon>
        <taxon>Hymenoptera</taxon>
        <taxon>Apocrita</taxon>
        <taxon>Proctotrupomorpha</taxon>
        <taxon>Chalcidoidea</taxon>
        <taxon>Pteromalidae</taxon>
        <taxon>Pteromalinae</taxon>
        <taxon>Trichomalopsis</taxon>
    </lineage>
</organism>
<keyword evidence="4 10" id="KW-0812">Transmembrane</keyword>
<keyword evidence="12" id="KW-1185">Reference proteome</keyword>
<evidence type="ECO:0000256" key="1">
    <source>
        <dbReference type="ARBA" id="ARBA00004448"/>
    </source>
</evidence>
<feature type="repeat" description="Solcar" evidence="10">
    <location>
        <begin position="1058"/>
        <end position="1149"/>
    </location>
</feature>
<dbReference type="PANTHER" id="PTHR45928">
    <property type="entry name" value="RE38146P"/>
    <property type="match status" value="1"/>
</dbReference>
<keyword evidence="5" id="KW-0677">Repeat</keyword>
<dbReference type="EMBL" id="NNAY01000006">
    <property type="protein sequence ID" value="OXU32132.1"/>
    <property type="molecule type" value="Genomic_DNA"/>
</dbReference>
<dbReference type="Pfam" id="PF00153">
    <property type="entry name" value="Mito_carr"/>
    <property type="match status" value="10"/>
</dbReference>
<name>A0A232FN93_9HYME</name>
<proteinExistence type="inferred from homology"/>
<evidence type="ECO:0000256" key="7">
    <source>
        <dbReference type="ARBA" id="ARBA00022989"/>
    </source>
</evidence>
<dbReference type="InterPro" id="IPR051508">
    <property type="entry name" value="Mito_Carrier_Antiporter"/>
</dbReference>
<evidence type="ECO:0000256" key="9">
    <source>
        <dbReference type="ARBA" id="ARBA00023136"/>
    </source>
</evidence>
<dbReference type="InterPro" id="IPR018108">
    <property type="entry name" value="MCP_transmembrane"/>
</dbReference>
<accession>A0A232FN93</accession>
<evidence type="ECO:0000313" key="12">
    <source>
        <dbReference type="Proteomes" id="UP000215335"/>
    </source>
</evidence>
<keyword evidence="7" id="KW-1133">Transmembrane helix</keyword>
<feature type="repeat" description="Solcar" evidence="10">
    <location>
        <begin position="662"/>
        <end position="755"/>
    </location>
</feature>
<keyword evidence="3" id="KW-0813">Transport</keyword>
<feature type="repeat" description="Solcar" evidence="10">
    <location>
        <begin position="74"/>
        <end position="167"/>
    </location>
</feature>
<dbReference type="InterPro" id="IPR023395">
    <property type="entry name" value="MCP_dom_sf"/>
</dbReference>
<feature type="repeat" description="Solcar" evidence="10">
    <location>
        <begin position="857"/>
        <end position="945"/>
    </location>
</feature>
<dbReference type="PROSITE" id="PS50920">
    <property type="entry name" value="SOLCAR"/>
    <property type="match status" value="11"/>
</dbReference>
<keyword evidence="9 10" id="KW-0472">Membrane</keyword>
<dbReference type="AlphaFoldDB" id="A0A232FN93"/>
<comment type="subcellular location">
    <subcellularLocation>
        <location evidence="1">Mitochondrion inner membrane</location>
        <topology evidence="1">Multi-pass membrane protein</topology>
    </subcellularLocation>
</comment>
<evidence type="ECO:0000256" key="5">
    <source>
        <dbReference type="ARBA" id="ARBA00022737"/>
    </source>
</evidence>
<feature type="repeat" description="Solcar" evidence="10">
    <location>
        <begin position="271"/>
        <end position="360"/>
    </location>
</feature>
<feature type="repeat" description="Solcar" evidence="10">
    <location>
        <begin position="765"/>
        <end position="856"/>
    </location>
</feature>
<keyword evidence="6" id="KW-0999">Mitochondrion inner membrane</keyword>
<dbReference type="Proteomes" id="UP000215335">
    <property type="component" value="Unassembled WGS sequence"/>
</dbReference>
<feature type="repeat" description="Solcar" evidence="10">
    <location>
        <begin position="451"/>
        <end position="542"/>
    </location>
</feature>
<feature type="repeat" description="Solcar" evidence="10">
    <location>
        <begin position="1"/>
        <end position="64"/>
    </location>
</feature>
<gene>
    <name evidence="11" type="ORF">TSAR_002973</name>
</gene>
<comment type="caution">
    <text evidence="11">The sequence shown here is derived from an EMBL/GenBank/DDBJ whole genome shotgun (WGS) entry which is preliminary data.</text>
</comment>
<evidence type="ECO:0000256" key="8">
    <source>
        <dbReference type="ARBA" id="ARBA00023128"/>
    </source>
</evidence>
<dbReference type="Gene3D" id="1.50.40.10">
    <property type="entry name" value="Mitochondrial carrier domain"/>
    <property type="match status" value="4"/>
</dbReference>
<dbReference type="PANTHER" id="PTHR45928:SF1">
    <property type="entry name" value="RE38146P"/>
    <property type="match status" value="1"/>
</dbReference>
<reference evidence="11 12" key="1">
    <citation type="journal article" date="2017" name="Curr. Biol.">
        <title>The Evolution of Venom by Co-option of Single-Copy Genes.</title>
        <authorList>
            <person name="Martinson E.O."/>
            <person name="Mrinalini"/>
            <person name="Kelkar Y.D."/>
            <person name="Chang C.H."/>
            <person name="Werren J.H."/>
        </authorList>
    </citation>
    <scope>NUCLEOTIDE SEQUENCE [LARGE SCALE GENOMIC DNA]</scope>
    <source>
        <strain evidence="11 12">Alberta</strain>
        <tissue evidence="11">Whole body</tissue>
    </source>
</reference>